<protein>
    <submittedName>
        <fullName evidence="2">Uncharacterized protein</fullName>
    </submittedName>
</protein>
<dbReference type="InterPro" id="IPR005312">
    <property type="entry name" value="DUF1759"/>
</dbReference>
<evidence type="ECO:0000313" key="3">
    <source>
        <dbReference type="Proteomes" id="UP000887116"/>
    </source>
</evidence>
<dbReference type="PANTHER" id="PTHR22954">
    <property type="entry name" value="RETROVIRAL PROTEASE-RELATED"/>
    <property type="match status" value="1"/>
</dbReference>
<accession>A0A8X6LZ37</accession>
<reference evidence="2" key="1">
    <citation type="submission" date="2020-07" db="EMBL/GenBank/DDBJ databases">
        <title>Multicomponent nature underlies the extraordinary mechanical properties of spider dragline silk.</title>
        <authorList>
            <person name="Kono N."/>
            <person name="Nakamura H."/>
            <person name="Mori M."/>
            <person name="Yoshida Y."/>
            <person name="Ohtoshi R."/>
            <person name="Malay A.D."/>
            <person name="Moran D.A.P."/>
            <person name="Tomita M."/>
            <person name="Numata K."/>
            <person name="Arakawa K."/>
        </authorList>
    </citation>
    <scope>NUCLEOTIDE SEQUENCE</scope>
</reference>
<dbReference type="OrthoDB" id="6436535at2759"/>
<dbReference type="Pfam" id="PF03564">
    <property type="entry name" value="DUF1759"/>
    <property type="match status" value="1"/>
</dbReference>
<proteinExistence type="predicted"/>
<evidence type="ECO:0000313" key="2">
    <source>
        <dbReference type="EMBL" id="GFR25344.1"/>
    </source>
</evidence>
<evidence type="ECO:0000256" key="1">
    <source>
        <dbReference type="SAM" id="Coils"/>
    </source>
</evidence>
<dbReference type="EMBL" id="BMAO01028522">
    <property type="protein sequence ID" value="GFR25344.1"/>
    <property type="molecule type" value="Genomic_DNA"/>
</dbReference>
<comment type="caution">
    <text evidence="2">The sequence shown here is derived from an EMBL/GenBank/DDBJ whole genome shotgun (WGS) entry which is preliminary data.</text>
</comment>
<sequence length="255" mass="29064">MEAIDKVRAKRKAVRSTSTKFGNKVKSFLENFDSQNETNQEQLFEYLLNLDAKLIELQALNNEVEDLLLDEELFEAEIEGSLEYEDNINEVKYIYKIKSKINKKHPSQPAVNSKCANESNVRTDNPALSLNLPKLRIPNFSGDSSTYLEFINSFTNAIDANESLNNVDKFIYLKSFLSGEASKIVSSFALTEDNYKSGLNLLKERYGRQDHLISCFINKLLEIEPVKSSFNLKGLRKLLDESEINIRNLDSMGVT</sequence>
<dbReference type="Proteomes" id="UP000887116">
    <property type="component" value="Unassembled WGS sequence"/>
</dbReference>
<keyword evidence="1" id="KW-0175">Coiled coil</keyword>
<organism evidence="2 3">
    <name type="scientific">Trichonephila clavata</name>
    <name type="common">Joro spider</name>
    <name type="synonym">Nephila clavata</name>
    <dbReference type="NCBI Taxonomy" id="2740835"/>
    <lineage>
        <taxon>Eukaryota</taxon>
        <taxon>Metazoa</taxon>
        <taxon>Ecdysozoa</taxon>
        <taxon>Arthropoda</taxon>
        <taxon>Chelicerata</taxon>
        <taxon>Arachnida</taxon>
        <taxon>Araneae</taxon>
        <taxon>Araneomorphae</taxon>
        <taxon>Entelegynae</taxon>
        <taxon>Araneoidea</taxon>
        <taxon>Nephilidae</taxon>
        <taxon>Trichonephila</taxon>
    </lineage>
</organism>
<gene>
    <name evidence="2" type="primary">AVEN_129_1</name>
    <name evidence="2" type="ORF">TNCT_463851</name>
</gene>
<dbReference type="AlphaFoldDB" id="A0A8X6LZ37"/>
<dbReference type="PANTHER" id="PTHR22954:SF3">
    <property type="entry name" value="PROTEIN CBG08539"/>
    <property type="match status" value="1"/>
</dbReference>
<feature type="coiled-coil region" evidence="1">
    <location>
        <begin position="47"/>
        <end position="77"/>
    </location>
</feature>
<name>A0A8X6LZ37_TRICU</name>
<keyword evidence="3" id="KW-1185">Reference proteome</keyword>